<proteinExistence type="predicted"/>
<dbReference type="Proteomes" id="UP000053424">
    <property type="component" value="Unassembled WGS sequence"/>
</dbReference>
<accession>A0A0C3CCV0</accession>
<sequence>MPVIYSPKSPYFADNIPPEILASVFANIVTSHSYHYTEEVAAALDEEALTFRRASQVSRFWRDVSLHQCKRVWGSIINIDTSGSDWVQELITRSSNFPLTIQSLPSRRKPIEDFHGNKWTSVLSQMARVKVLHFTLGCHEDASRLVYATSNLQAPILESFRVGYKCLCGVTPTSELFSFNGRLFDGHCPNLSDFVLTQVPFIQPTLEIPVTRLVHLDITPDLFSVGPTVSQWLDLLQAQPSLRYLTIAVPSMYNSTRNNPITLRQVHLPNLEELSIETPGIEGALIFESLVLPSRCGIAIRITEPDDDFDGLLQLLNSFGESIHGCVNKWSGKSSTKKVGSWGLEVDQQHFAFRLGSEDDEWYNPRIQLHYRCLDDPEDEEGAVLTLLPFFLDMIQTKGIIDAAHSCALDIQIPILEPIGLVPLLSRCAGKVTDLRLMGHSLWLVAGLFNKPDRPLFPALNHITLDGPYMEEVAFGYAYGYFERFLNAICDAGRGIPMTTLRVRSDYEFHTRFAEKAKRGFGSRIEEYVPHGTFEDFSEPRYWVRDDELRAMAV</sequence>
<reference evidence="2" key="2">
    <citation type="submission" date="2015-01" db="EMBL/GenBank/DDBJ databases">
        <title>Evolutionary Origins and Diversification of the Mycorrhizal Mutualists.</title>
        <authorList>
            <consortium name="DOE Joint Genome Institute"/>
            <consortium name="Mycorrhizal Genomics Consortium"/>
            <person name="Kohler A."/>
            <person name="Kuo A."/>
            <person name="Nagy L.G."/>
            <person name="Floudas D."/>
            <person name="Copeland A."/>
            <person name="Barry K.W."/>
            <person name="Cichocki N."/>
            <person name="Veneault-Fourrey C."/>
            <person name="LaButti K."/>
            <person name="Lindquist E.A."/>
            <person name="Lipzen A."/>
            <person name="Lundell T."/>
            <person name="Morin E."/>
            <person name="Murat C."/>
            <person name="Riley R."/>
            <person name="Ohm R."/>
            <person name="Sun H."/>
            <person name="Tunlid A."/>
            <person name="Henrissat B."/>
            <person name="Grigoriev I.V."/>
            <person name="Hibbett D.S."/>
            <person name="Martin F."/>
        </authorList>
    </citation>
    <scope>NUCLEOTIDE SEQUENCE [LARGE SCALE GENOMIC DNA]</scope>
    <source>
        <strain evidence="2">h7</strain>
    </source>
</reference>
<dbReference type="OrthoDB" id="2869585at2759"/>
<reference evidence="1 2" key="1">
    <citation type="submission" date="2014-04" db="EMBL/GenBank/DDBJ databases">
        <authorList>
            <consortium name="DOE Joint Genome Institute"/>
            <person name="Kuo A."/>
            <person name="Gay G."/>
            <person name="Dore J."/>
            <person name="Kohler A."/>
            <person name="Nagy L.G."/>
            <person name="Floudas D."/>
            <person name="Copeland A."/>
            <person name="Barry K.W."/>
            <person name="Cichocki N."/>
            <person name="Veneault-Fourrey C."/>
            <person name="LaButti K."/>
            <person name="Lindquist E.A."/>
            <person name="Lipzen A."/>
            <person name="Lundell T."/>
            <person name="Morin E."/>
            <person name="Murat C."/>
            <person name="Sun H."/>
            <person name="Tunlid A."/>
            <person name="Henrissat B."/>
            <person name="Grigoriev I.V."/>
            <person name="Hibbett D.S."/>
            <person name="Martin F."/>
            <person name="Nordberg H.P."/>
            <person name="Cantor M.N."/>
            <person name="Hua S.X."/>
        </authorList>
    </citation>
    <scope>NUCLEOTIDE SEQUENCE [LARGE SCALE GENOMIC DNA]</scope>
    <source>
        <strain evidence="2">h7</strain>
    </source>
</reference>
<evidence type="ECO:0000313" key="1">
    <source>
        <dbReference type="EMBL" id="KIM41436.1"/>
    </source>
</evidence>
<evidence type="ECO:0000313" key="2">
    <source>
        <dbReference type="Proteomes" id="UP000053424"/>
    </source>
</evidence>
<protein>
    <recommendedName>
        <fullName evidence="3">F-box domain-containing protein</fullName>
    </recommendedName>
</protein>
<dbReference type="EMBL" id="KN831780">
    <property type="protein sequence ID" value="KIM41436.1"/>
    <property type="molecule type" value="Genomic_DNA"/>
</dbReference>
<name>A0A0C3CCV0_HEBCY</name>
<dbReference type="AlphaFoldDB" id="A0A0C3CCV0"/>
<evidence type="ECO:0008006" key="3">
    <source>
        <dbReference type="Google" id="ProtNLM"/>
    </source>
</evidence>
<keyword evidence="2" id="KW-1185">Reference proteome</keyword>
<gene>
    <name evidence="1" type="ORF">M413DRAFT_27788</name>
</gene>
<organism evidence="1 2">
    <name type="scientific">Hebeloma cylindrosporum</name>
    <dbReference type="NCBI Taxonomy" id="76867"/>
    <lineage>
        <taxon>Eukaryota</taxon>
        <taxon>Fungi</taxon>
        <taxon>Dikarya</taxon>
        <taxon>Basidiomycota</taxon>
        <taxon>Agaricomycotina</taxon>
        <taxon>Agaricomycetes</taxon>
        <taxon>Agaricomycetidae</taxon>
        <taxon>Agaricales</taxon>
        <taxon>Agaricineae</taxon>
        <taxon>Hymenogastraceae</taxon>
        <taxon>Hebeloma</taxon>
    </lineage>
</organism>
<dbReference type="HOGENOM" id="CLU_034753_0_0_1"/>